<keyword evidence="6 10" id="KW-0915">Sodium</keyword>
<feature type="domain" description="Cation/H+ exchanger transmembrane" evidence="11">
    <location>
        <begin position="18"/>
        <end position="415"/>
    </location>
</feature>
<keyword evidence="9 10" id="KW-0739">Sodium transport</keyword>
<dbReference type="InterPro" id="IPR018422">
    <property type="entry name" value="Cation/H_exchanger_CPA1"/>
</dbReference>
<feature type="transmembrane region" description="Helical" evidence="10">
    <location>
        <begin position="118"/>
        <end position="140"/>
    </location>
</feature>
<feature type="transmembrane region" description="Helical" evidence="10">
    <location>
        <begin position="89"/>
        <end position="112"/>
    </location>
</feature>
<dbReference type="GO" id="GO:0051453">
    <property type="term" value="P:regulation of intracellular pH"/>
    <property type="evidence" value="ECO:0007669"/>
    <property type="project" value="TreeGrafter"/>
</dbReference>
<evidence type="ECO:0000256" key="7">
    <source>
        <dbReference type="ARBA" id="ARBA00023065"/>
    </source>
</evidence>
<dbReference type="Gene3D" id="6.10.140.1330">
    <property type="match status" value="1"/>
</dbReference>
<feature type="transmembrane region" description="Helical" evidence="10">
    <location>
        <begin position="161"/>
        <end position="181"/>
    </location>
</feature>
<proteinExistence type="inferred from homology"/>
<evidence type="ECO:0000259" key="11">
    <source>
        <dbReference type="Pfam" id="PF00999"/>
    </source>
</evidence>
<keyword evidence="3" id="KW-1003">Cell membrane</keyword>
<evidence type="ECO:0000256" key="8">
    <source>
        <dbReference type="ARBA" id="ARBA00023136"/>
    </source>
</evidence>
<organism evidence="12 13">
    <name type="scientific">Roseiterribacter gracilis</name>
    <dbReference type="NCBI Taxonomy" id="2812848"/>
    <lineage>
        <taxon>Bacteria</taxon>
        <taxon>Pseudomonadati</taxon>
        <taxon>Pseudomonadota</taxon>
        <taxon>Alphaproteobacteria</taxon>
        <taxon>Rhodospirillales</taxon>
        <taxon>Roseiterribacteraceae</taxon>
        <taxon>Roseiterribacter</taxon>
    </lineage>
</organism>
<evidence type="ECO:0000256" key="4">
    <source>
        <dbReference type="ARBA" id="ARBA00022692"/>
    </source>
</evidence>
<protein>
    <submittedName>
        <fullName evidence="12">Sodium:proton antiporter</fullName>
    </submittedName>
</protein>
<dbReference type="Proteomes" id="UP000681075">
    <property type="component" value="Unassembled WGS sequence"/>
</dbReference>
<feature type="transmembrane region" description="Helical" evidence="10">
    <location>
        <begin position="269"/>
        <end position="291"/>
    </location>
</feature>
<dbReference type="GO" id="GO:0005886">
    <property type="term" value="C:plasma membrane"/>
    <property type="evidence" value="ECO:0007669"/>
    <property type="project" value="UniProtKB-SubCell"/>
</dbReference>
<feature type="transmembrane region" description="Helical" evidence="10">
    <location>
        <begin position="391"/>
        <end position="415"/>
    </location>
</feature>
<keyword evidence="10" id="KW-0050">Antiport</keyword>
<dbReference type="GO" id="GO:0015386">
    <property type="term" value="F:potassium:proton antiporter activity"/>
    <property type="evidence" value="ECO:0007669"/>
    <property type="project" value="TreeGrafter"/>
</dbReference>
<dbReference type="GO" id="GO:0098719">
    <property type="term" value="P:sodium ion import across plasma membrane"/>
    <property type="evidence" value="ECO:0007669"/>
    <property type="project" value="TreeGrafter"/>
</dbReference>
<feature type="transmembrane region" description="Helical" evidence="10">
    <location>
        <begin position="239"/>
        <end position="257"/>
    </location>
</feature>
<evidence type="ECO:0000313" key="13">
    <source>
        <dbReference type="Proteomes" id="UP000681075"/>
    </source>
</evidence>
<keyword evidence="2 10" id="KW-0813">Transport</keyword>
<dbReference type="InterPro" id="IPR006153">
    <property type="entry name" value="Cation/H_exchanger_TM"/>
</dbReference>
<comment type="subcellular location">
    <subcellularLocation>
        <location evidence="10">Cell inner membrane</location>
        <topology evidence="10">Multi-pass membrane protein</topology>
    </subcellularLocation>
    <subcellularLocation>
        <location evidence="1">Cell membrane</location>
        <topology evidence="1">Multi-pass membrane protein</topology>
    </subcellularLocation>
</comment>
<dbReference type="InterPro" id="IPR004705">
    <property type="entry name" value="Cation/H_exchanger_CPA1_bac"/>
</dbReference>
<dbReference type="PANTHER" id="PTHR10110">
    <property type="entry name" value="SODIUM/HYDROGEN EXCHANGER"/>
    <property type="match status" value="1"/>
</dbReference>
<comment type="function">
    <text evidence="10">Na(+)/H(+) antiporter that extrudes sodium in exchange for external protons.</text>
</comment>
<evidence type="ECO:0000256" key="9">
    <source>
        <dbReference type="ARBA" id="ARBA00023201"/>
    </source>
</evidence>
<evidence type="ECO:0000256" key="6">
    <source>
        <dbReference type="ARBA" id="ARBA00023053"/>
    </source>
</evidence>
<feature type="transmembrane region" description="Helical" evidence="10">
    <location>
        <begin position="37"/>
        <end position="54"/>
    </location>
</feature>
<feature type="transmembrane region" description="Helical" evidence="10">
    <location>
        <begin position="187"/>
        <end position="209"/>
    </location>
</feature>
<feature type="transmembrane region" description="Helical" evidence="10">
    <location>
        <begin position="353"/>
        <end position="379"/>
    </location>
</feature>
<comment type="caution">
    <text evidence="12">The sequence shown here is derived from an EMBL/GenBank/DDBJ whole genome shotgun (WGS) entry which is preliminary data.</text>
</comment>
<dbReference type="Pfam" id="PF00999">
    <property type="entry name" value="Na_H_Exchanger"/>
    <property type="match status" value="1"/>
</dbReference>
<evidence type="ECO:0000256" key="10">
    <source>
        <dbReference type="RuleBase" id="RU366002"/>
    </source>
</evidence>
<dbReference type="GO" id="GO:0015385">
    <property type="term" value="F:sodium:proton antiporter activity"/>
    <property type="evidence" value="ECO:0007669"/>
    <property type="project" value="InterPro"/>
</dbReference>
<feature type="transmembrane region" description="Helical" evidence="10">
    <location>
        <begin position="311"/>
        <end position="332"/>
    </location>
</feature>
<accession>A0A8S8X8H4</accession>
<dbReference type="PANTHER" id="PTHR10110:SF86">
    <property type="entry name" value="SODIUM_HYDROGEN EXCHANGER 7"/>
    <property type="match status" value="1"/>
</dbReference>
<sequence length="550" mass="59439">MLGSAAMELFELTVALLAFALLLSAVAHRLAVPYPSLLVIGGLVIGFIPNAPAVRIDPQLALALFLPPILFDSAYSASWRDLRDNWKPILLLSVGLILATAFAVAAVVHWMIPDMPWAIAIALGAIVAPPDAAAASAVLQRLHIPRRITTILEAESLLNDATALILYKFAVVAAVTGSFSLQDASVNFVFVAVGGVALGFVCALVLLFLSRRLEDPITIILIGFVAVAAAFLIADRLQLSGVLTVVAMGVTFFWRVPAINRPEVRLAGFPIWESIVYLLNVLGFVLIGLQLRPIVQELDPNWPLLRLLELGFAMVATMIVVRIVWVMFYNSVVRAKNAVHGVNAPAHFMLPTWQGGVVISWAGMRGLVSIVTALALPLTTANGEPFPYRDLLLGLAFAAVFGTLVFQGLTLGPLIRLLRISDSGSNEREINLARSEAATAAIAAIDQLAETPGLPRNTLDDVRSEYITRLQEISQDRERGVTDDDLRAAIRLAAIEAERATVLRMRKGGLIGDDAEIELTRDLDLIETSIKRARGDTPVSWLDAARPEKT</sequence>
<keyword evidence="8 10" id="KW-0472">Membrane</keyword>
<evidence type="ECO:0000256" key="2">
    <source>
        <dbReference type="ARBA" id="ARBA00022448"/>
    </source>
</evidence>
<dbReference type="NCBIfam" id="TIGR00831">
    <property type="entry name" value="a_cpa1"/>
    <property type="match status" value="1"/>
</dbReference>
<evidence type="ECO:0000256" key="1">
    <source>
        <dbReference type="ARBA" id="ARBA00004651"/>
    </source>
</evidence>
<evidence type="ECO:0000256" key="5">
    <source>
        <dbReference type="ARBA" id="ARBA00022989"/>
    </source>
</evidence>
<keyword evidence="4 10" id="KW-0812">Transmembrane</keyword>
<evidence type="ECO:0000256" key="3">
    <source>
        <dbReference type="ARBA" id="ARBA00022475"/>
    </source>
</evidence>
<keyword evidence="7 10" id="KW-0406">Ion transport</keyword>
<feature type="transmembrane region" description="Helical" evidence="10">
    <location>
        <begin position="216"/>
        <end position="233"/>
    </location>
</feature>
<dbReference type="AlphaFoldDB" id="A0A8S8X8H4"/>
<keyword evidence="13" id="KW-1185">Reference proteome</keyword>
<reference evidence="12" key="1">
    <citation type="submission" date="2021-02" db="EMBL/GenBank/DDBJ databases">
        <title>Genome sequence of Rhodospirillales sp. strain TMPK1 isolated from soil.</title>
        <authorList>
            <person name="Nakai R."/>
            <person name="Kusada H."/>
            <person name="Tamaki H."/>
        </authorList>
    </citation>
    <scope>NUCLEOTIDE SEQUENCE</scope>
    <source>
        <strain evidence="12">TMPK1</strain>
    </source>
</reference>
<dbReference type="EMBL" id="BOPV01000001">
    <property type="protein sequence ID" value="GIL40178.1"/>
    <property type="molecule type" value="Genomic_DNA"/>
</dbReference>
<evidence type="ECO:0000313" key="12">
    <source>
        <dbReference type="EMBL" id="GIL40178.1"/>
    </source>
</evidence>
<keyword evidence="10" id="KW-0997">Cell inner membrane</keyword>
<keyword evidence="5 10" id="KW-1133">Transmembrane helix</keyword>
<gene>
    <name evidence="12" type="ORF">TMPK1_24150</name>
</gene>
<comment type="similarity">
    <text evidence="10">Belongs to the monovalent cation:proton antiporter 1 (CPA1) transporter (TC 2.A.36) family.</text>
</comment>
<name>A0A8S8X8H4_9PROT</name>